<feature type="domain" description="HTH asnC-type" evidence="4">
    <location>
        <begin position="20"/>
        <end position="83"/>
    </location>
</feature>
<dbReference type="PRINTS" id="PR00033">
    <property type="entry name" value="HTHASNC"/>
</dbReference>
<dbReference type="Gene3D" id="3.30.70.920">
    <property type="match status" value="1"/>
</dbReference>
<reference evidence="5 6" key="1">
    <citation type="submission" date="2019-09" db="EMBL/GenBank/DDBJ databases">
        <authorList>
            <person name="Cao W.R."/>
        </authorList>
    </citation>
    <scope>NUCLEOTIDE SEQUENCE [LARGE SCALE GENOMIC DNA]</scope>
    <source>
        <strain evidence="5 6">B1N29</strain>
    </source>
</reference>
<comment type="caution">
    <text evidence="5">The sequence shown here is derived from an EMBL/GenBank/DDBJ whole genome shotgun (WGS) entry which is preliminary data.</text>
</comment>
<evidence type="ECO:0000256" key="3">
    <source>
        <dbReference type="ARBA" id="ARBA00023163"/>
    </source>
</evidence>
<dbReference type="Pfam" id="PF01037">
    <property type="entry name" value="AsnC_trans_reg"/>
    <property type="match status" value="1"/>
</dbReference>
<dbReference type="SUPFAM" id="SSF46785">
    <property type="entry name" value="Winged helix' DNA-binding domain"/>
    <property type="match status" value="1"/>
</dbReference>
<dbReference type="InterPro" id="IPR019888">
    <property type="entry name" value="Tscrpt_reg_AsnC-like"/>
</dbReference>
<dbReference type="SUPFAM" id="SSF54909">
    <property type="entry name" value="Dimeric alpha+beta barrel"/>
    <property type="match status" value="1"/>
</dbReference>
<name>A0A6N6MTC5_9FLAO</name>
<evidence type="ECO:0000313" key="5">
    <source>
        <dbReference type="EMBL" id="KAB1071940.1"/>
    </source>
</evidence>
<dbReference type="InterPro" id="IPR036390">
    <property type="entry name" value="WH_DNA-bd_sf"/>
</dbReference>
<dbReference type="AlphaFoldDB" id="A0A6N6MTC5"/>
<dbReference type="GO" id="GO:0043200">
    <property type="term" value="P:response to amino acid"/>
    <property type="evidence" value="ECO:0007669"/>
    <property type="project" value="TreeGrafter"/>
</dbReference>
<dbReference type="InterPro" id="IPR036388">
    <property type="entry name" value="WH-like_DNA-bd_sf"/>
</dbReference>
<evidence type="ECO:0000259" key="4">
    <source>
        <dbReference type="PROSITE" id="PS50956"/>
    </source>
</evidence>
<evidence type="ECO:0000313" key="6">
    <source>
        <dbReference type="Proteomes" id="UP000441333"/>
    </source>
</evidence>
<gene>
    <name evidence="5" type="ORF">F6U93_00415</name>
</gene>
<keyword evidence="6" id="KW-1185">Reference proteome</keyword>
<dbReference type="InterPro" id="IPR011008">
    <property type="entry name" value="Dimeric_a/b-barrel"/>
</dbReference>
<dbReference type="RefSeq" id="WP_150935742.1">
    <property type="nucleotide sequence ID" value="NZ_WAAT01000001.1"/>
</dbReference>
<organism evidence="5 6">
    <name type="scientific">Pseudotamlana haliotis</name>
    <dbReference type="NCBI Taxonomy" id="2614804"/>
    <lineage>
        <taxon>Bacteria</taxon>
        <taxon>Pseudomonadati</taxon>
        <taxon>Bacteroidota</taxon>
        <taxon>Flavobacteriia</taxon>
        <taxon>Flavobacteriales</taxon>
        <taxon>Flavobacteriaceae</taxon>
        <taxon>Pseudotamlana</taxon>
    </lineage>
</organism>
<keyword evidence="2" id="KW-0238">DNA-binding</keyword>
<dbReference type="Gene3D" id="1.10.10.10">
    <property type="entry name" value="Winged helix-like DNA-binding domain superfamily/Winged helix DNA-binding domain"/>
    <property type="match status" value="1"/>
</dbReference>
<proteinExistence type="predicted"/>
<protein>
    <submittedName>
        <fullName evidence="5">Lrp/AsnC family transcriptional regulator</fullName>
    </submittedName>
</protein>
<evidence type="ECO:0000256" key="2">
    <source>
        <dbReference type="ARBA" id="ARBA00023125"/>
    </source>
</evidence>
<dbReference type="InterPro" id="IPR019887">
    <property type="entry name" value="Tscrpt_reg_AsnC/Lrp_C"/>
</dbReference>
<accession>A0A6N6MTC5</accession>
<keyword evidence="3" id="KW-0804">Transcription</keyword>
<dbReference type="GO" id="GO:0005829">
    <property type="term" value="C:cytosol"/>
    <property type="evidence" value="ECO:0007669"/>
    <property type="project" value="TreeGrafter"/>
</dbReference>
<dbReference type="Pfam" id="PF13412">
    <property type="entry name" value="HTH_24"/>
    <property type="match status" value="1"/>
</dbReference>
<dbReference type="Proteomes" id="UP000441333">
    <property type="component" value="Unassembled WGS sequence"/>
</dbReference>
<dbReference type="PROSITE" id="PS50956">
    <property type="entry name" value="HTH_ASNC_2"/>
    <property type="match status" value="1"/>
</dbReference>
<dbReference type="PANTHER" id="PTHR30154">
    <property type="entry name" value="LEUCINE-RESPONSIVE REGULATORY PROTEIN"/>
    <property type="match status" value="1"/>
</dbReference>
<sequence length="169" mass="19276">MFFKFLILIGLIENISTTMLDEIDLRILRLLQAKSDLTTKELANKVNLSTTPVFERVKKLEKGGYIKNYIAVLDAEKLNKGLMVFCNVTLKEHTREIGTQFVTDILKLKEVVECYNISGDYDFFLKILVSDMKEYQNFVLDHLGSIKNIGSAHSTFVMGEIKNSYAVPI</sequence>
<dbReference type="InterPro" id="IPR019885">
    <property type="entry name" value="Tscrpt_reg_HTH_AsnC-type_CS"/>
</dbReference>
<dbReference type="SMART" id="SM00344">
    <property type="entry name" value="HTH_ASNC"/>
    <property type="match status" value="1"/>
</dbReference>
<dbReference type="InterPro" id="IPR000485">
    <property type="entry name" value="AsnC-type_HTH_dom"/>
</dbReference>
<dbReference type="GO" id="GO:0043565">
    <property type="term" value="F:sequence-specific DNA binding"/>
    <property type="evidence" value="ECO:0007669"/>
    <property type="project" value="InterPro"/>
</dbReference>
<dbReference type="PANTHER" id="PTHR30154:SF34">
    <property type="entry name" value="TRANSCRIPTIONAL REGULATOR AZLB"/>
    <property type="match status" value="1"/>
</dbReference>
<dbReference type="InterPro" id="IPR011991">
    <property type="entry name" value="ArsR-like_HTH"/>
</dbReference>
<dbReference type="PROSITE" id="PS00519">
    <property type="entry name" value="HTH_ASNC_1"/>
    <property type="match status" value="1"/>
</dbReference>
<dbReference type="GO" id="GO:0006355">
    <property type="term" value="P:regulation of DNA-templated transcription"/>
    <property type="evidence" value="ECO:0007669"/>
    <property type="project" value="UniProtKB-ARBA"/>
</dbReference>
<evidence type="ECO:0000256" key="1">
    <source>
        <dbReference type="ARBA" id="ARBA00023015"/>
    </source>
</evidence>
<dbReference type="CDD" id="cd00090">
    <property type="entry name" value="HTH_ARSR"/>
    <property type="match status" value="1"/>
</dbReference>
<dbReference type="EMBL" id="WAAT01000001">
    <property type="protein sequence ID" value="KAB1071940.1"/>
    <property type="molecule type" value="Genomic_DNA"/>
</dbReference>
<keyword evidence="1" id="KW-0805">Transcription regulation</keyword>